<keyword evidence="5" id="KW-0448">Lipopolysaccharide biosynthesis</keyword>
<keyword evidence="6 8" id="KW-1133">Transmembrane helix</keyword>
<protein>
    <submittedName>
        <fullName evidence="11">Epimerase</fullName>
    </submittedName>
</protein>
<dbReference type="SUPFAM" id="SSF53448">
    <property type="entry name" value="Nucleotide-diphospho-sugar transferases"/>
    <property type="match status" value="1"/>
</dbReference>
<reference evidence="11 12" key="1">
    <citation type="submission" date="2016-04" db="EMBL/GenBank/DDBJ databases">
        <authorList>
            <person name="Chen L."/>
            <person name="Zhuang W."/>
            <person name="Wang G."/>
        </authorList>
    </citation>
    <scope>NUCLEOTIDE SEQUENCE [LARGE SCALE GENOMIC DNA]</scope>
    <source>
        <strain evidence="12">GR20</strain>
    </source>
</reference>
<keyword evidence="2" id="KW-0328">Glycosyltransferase</keyword>
<feature type="domain" description="Glycosyltransferase 2-like" evidence="9">
    <location>
        <begin position="341"/>
        <end position="502"/>
    </location>
</feature>
<keyword evidence="1" id="KW-1003">Cell membrane</keyword>
<dbReference type="PANTHER" id="PTHR48090:SF3">
    <property type="entry name" value="UNDECAPRENYL-PHOSPHATE 4-DEOXY-4-FORMAMIDO-L-ARABINOSE TRANSFERASE"/>
    <property type="match status" value="1"/>
</dbReference>
<feature type="transmembrane region" description="Helical" evidence="8">
    <location>
        <begin position="599"/>
        <end position="618"/>
    </location>
</feature>
<keyword evidence="3" id="KW-0808">Transferase</keyword>
<dbReference type="Gene3D" id="3.90.550.10">
    <property type="entry name" value="Spore Coat Polysaccharide Biosynthesis Protein SpsA, Chain A"/>
    <property type="match status" value="1"/>
</dbReference>
<evidence type="ECO:0000256" key="6">
    <source>
        <dbReference type="ARBA" id="ARBA00022989"/>
    </source>
</evidence>
<evidence type="ECO:0000256" key="3">
    <source>
        <dbReference type="ARBA" id="ARBA00022679"/>
    </source>
</evidence>
<evidence type="ECO:0000256" key="1">
    <source>
        <dbReference type="ARBA" id="ARBA00022475"/>
    </source>
</evidence>
<gene>
    <name evidence="11" type="ORF">A4D02_07255</name>
</gene>
<evidence type="ECO:0000256" key="7">
    <source>
        <dbReference type="ARBA" id="ARBA00023136"/>
    </source>
</evidence>
<feature type="transmembrane region" description="Helical" evidence="8">
    <location>
        <begin position="566"/>
        <end position="587"/>
    </location>
</feature>
<evidence type="ECO:0000313" key="12">
    <source>
        <dbReference type="Proteomes" id="UP000192277"/>
    </source>
</evidence>
<dbReference type="SUPFAM" id="SSF51735">
    <property type="entry name" value="NAD(P)-binding Rossmann-fold domains"/>
    <property type="match status" value="1"/>
</dbReference>
<dbReference type="InterPro" id="IPR029044">
    <property type="entry name" value="Nucleotide-diphossugar_trans"/>
</dbReference>
<dbReference type="Pfam" id="PF00535">
    <property type="entry name" value="Glycos_transf_2"/>
    <property type="match status" value="1"/>
</dbReference>
<evidence type="ECO:0000256" key="5">
    <source>
        <dbReference type="ARBA" id="ARBA00022985"/>
    </source>
</evidence>
<evidence type="ECO:0000259" key="10">
    <source>
        <dbReference type="Pfam" id="PF01370"/>
    </source>
</evidence>
<dbReference type="InterPro" id="IPR036291">
    <property type="entry name" value="NAD(P)-bd_dom_sf"/>
</dbReference>
<dbReference type="RefSeq" id="WP_014221704.1">
    <property type="nucleotide sequence ID" value="NZ_LWBO01000012.1"/>
</dbReference>
<evidence type="ECO:0000256" key="8">
    <source>
        <dbReference type="SAM" id="Phobius"/>
    </source>
</evidence>
<dbReference type="InterPro" id="IPR050256">
    <property type="entry name" value="Glycosyltransferase_2"/>
</dbReference>
<keyword evidence="12" id="KW-1185">Reference proteome</keyword>
<proteinExistence type="predicted"/>
<dbReference type="Proteomes" id="UP000192277">
    <property type="component" value="Unassembled WGS sequence"/>
</dbReference>
<feature type="domain" description="NAD-dependent epimerase/dehydratase" evidence="10">
    <location>
        <begin position="17"/>
        <end position="249"/>
    </location>
</feature>
<evidence type="ECO:0000313" key="11">
    <source>
        <dbReference type="EMBL" id="OQP48501.1"/>
    </source>
</evidence>
<dbReference type="CDD" id="cd04187">
    <property type="entry name" value="DPM1_like_bac"/>
    <property type="match status" value="1"/>
</dbReference>
<evidence type="ECO:0000256" key="4">
    <source>
        <dbReference type="ARBA" id="ARBA00022692"/>
    </source>
</evidence>
<dbReference type="PANTHER" id="PTHR48090">
    <property type="entry name" value="UNDECAPRENYL-PHOSPHATE 4-DEOXY-4-FORMAMIDO-L-ARABINOSE TRANSFERASE-RELATED"/>
    <property type="match status" value="1"/>
</dbReference>
<evidence type="ECO:0000259" key="9">
    <source>
        <dbReference type="Pfam" id="PF00535"/>
    </source>
</evidence>
<comment type="caution">
    <text evidence="11">The sequence shown here is derived from an EMBL/GenBank/DDBJ whole genome shotgun (WGS) entry which is preliminary data.</text>
</comment>
<sequence length="646" mass="74016">MLFNQIKSEVQKLEGPIVIFGAGGFIGSNLFRQILQHRDDVYAITSKEPFIPWRIDDLRADRIIHADITDIHSLNRLFSQHRFKTIFDLAAYGAYSKQNDVKQTYQTNVIGLLNLLEVSSAYNIKAFVHAGSSSEYGLNCKEPLESAELMPNSHYAVTKASAANMIKYYGTILQFPIVNLRYYSIYGEFEEPDRLIPQIIEKGIKQEYPPLVQPDISRDFVYIDDAIYATLLSANADYKVIGGHSINIASNKKTTIRDLAKVSAEIFSISGEPAWGEFANRKWDLKEWYGNAGLAKKVLNWEATTSLKDGLIKTYEWQKEYSKPLYAKKLYQDQIKHKITAIIACYKDAQAMPIMYERLVKTFYKINVDYEIIFVNDCSPDNTADVLQGLVQKDKHVIGIEHSRNFGSQSAFMSGMEISTGDAIVLLDGDLQDPPELIEQFYAKWKEDFDVVYGQRIKREGNKVLVRLYKVFYRVFRNMSYIPMPLDAGDFSMIDRKVVDELVKLPETDQFLRGLRAWVGFKQTGVPYIRPERMFGVTTNNWRKNLGWARKAIFSFSYVPLELLTYLGWTLTAVSFLAILVQIILYFTGSPIPHGITTIIVLILFFGGLNMLAISILGEYQAKIFEEVKKRPKFIRRQIIKNQQDA</sequence>
<keyword evidence="4 8" id="KW-0812">Transmembrane</keyword>
<name>A0ABX3NWQ7_9BACT</name>
<dbReference type="EMBL" id="LWBO01000012">
    <property type="protein sequence ID" value="OQP48501.1"/>
    <property type="molecule type" value="Genomic_DNA"/>
</dbReference>
<dbReference type="InterPro" id="IPR001509">
    <property type="entry name" value="Epimerase_deHydtase"/>
</dbReference>
<dbReference type="Pfam" id="PF01370">
    <property type="entry name" value="Epimerase"/>
    <property type="match status" value="1"/>
</dbReference>
<organism evidence="11 12">
    <name type="scientific">Niastella koreensis</name>
    <dbReference type="NCBI Taxonomy" id="354356"/>
    <lineage>
        <taxon>Bacteria</taxon>
        <taxon>Pseudomonadati</taxon>
        <taxon>Bacteroidota</taxon>
        <taxon>Chitinophagia</taxon>
        <taxon>Chitinophagales</taxon>
        <taxon>Chitinophagaceae</taxon>
        <taxon>Niastella</taxon>
    </lineage>
</organism>
<dbReference type="InterPro" id="IPR001173">
    <property type="entry name" value="Glyco_trans_2-like"/>
</dbReference>
<dbReference type="Gene3D" id="3.90.25.10">
    <property type="entry name" value="UDP-galactose 4-epimerase, domain 1"/>
    <property type="match status" value="1"/>
</dbReference>
<evidence type="ECO:0000256" key="2">
    <source>
        <dbReference type="ARBA" id="ARBA00022676"/>
    </source>
</evidence>
<keyword evidence="7 8" id="KW-0472">Membrane</keyword>
<accession>A0ABX3NWQ7</accession>
<dbReference type="Gene3D" id="3.40.50.720">
    <property type="entry name" value="NAD(P)-binding Rossmann-like Domain"/>
    <property type="match status" value="1"/>
</dbReference>